<dbReference type="GO" id="GO:0006289">
    <property type="term" value="P:nucleotide-excision repair"/>
    <property type="evidence" value="ECO:0007669"/>
    <property type="project" value="InterPro"/>
</dbReference>
<dbReference type="PANTHER" id="PTHR43003">
    <property type="entry name" value="DNA-3-METHYLADENINE GLYCOSYLASE"/>
    <property type="match status" value="1"/>
</dbReference>
<dbReference type="GO" id="GO:0005737">
    <property type="term" value="C:cytoplasm"/>
    <property type="evidence" value="ECO:0007669"/>
    <property type="project" value="TreeGrafter"/>
</dbReference>
<evidence type="ECO:0000313" key="9">
    <source>
        <dbReference type="Proteomes" id="UP000481030"/>
    </source>
</evidence>
<dbReference type="PANTHER" id="PTHR43003:SF12">
    <property type="entry name" value="DNA-3-METHYLADENINE GLYCOSYLASE"/>
    <property type="match status" value="1"/>
</dbReference>
<dbReference type="Gene3D" id="3.30.310.20">
    <property type="entry name" value="DNA-3-methyladenine glycosylase AlkA, N-terminal domain"/>
    <property type="match status" value="1"/>
</dbReference>
<reference evidence="8 9" key="1">
    <citation type="journal article" date="2016" name="Antonie Van Leeuwenhoek">
        <title>Bacillus depressus sp. nov., isolated from soil of a sunflower field.</title>
        <authorList>
            <person name="Wei X."/>
            <person name="Xin D."/>
            <person name="Xin Y."/>
            <person name="Zhang H."/>
            <person name="Wang T."/>
            <person name="Zhang J."/>
        </authorList>
    </citation>
    <scope>NUCLEOTIDE SEQUENCE [LARGE SCALE GENOMIC DNA]</scope>
    <source>
        <strain evidence="8 9">BZ1</strain>
    </source>
</reference>
<evidence type="ECO:0000256" key="1">
    <source>
        <dbReference type="ARBA" id="ARBA00000086"/>
    </source>
</evidence>
<keyword evidence="9" id="KW-1185">Reference proteome</keyword>
<dbReference type="GO" id="GO:0006307">
    <property type="term" value="P:DNA alkylation repair"/>
    <property type="evidence" value="ECO:0007669"/>
    <property type="project" value="TreeGrafter"/>
</dbReference>
<dbReference type="InterPro" id="IPR037046">
    <property type="entry name" value="AlkA_N_sf"/>
</dbReference>
<dbReference type="AlphaFoldDB" id="A0A6L3VAL4"/>
<evidence type="ECO:0000256" key="5">
    <source>
        <dbReference type="ARBA" id="ARBA00022801"/>
    </source>
</evidence>
<dbReference type="InterPro" id="IPR012904">
    <property type="entry name" value="OGG_N"/>
</dbReference>
<comment type="catalytic activity">
    <reaction evidence="1">
        <text>Hydrolysis of alkylated DNA, releasing 3-methyladenine, 3-methylguanine, 7-methylguanine and 7-methyladenine.</text>
        <dbReference type="EC" id="3.2.2.21"/>
    </reaction>
</comment>
<dbReference type="GO" id="GO:0006285">
    <property type="term" value="P:base-excision repair, AP site formation"/>
    <property type="evidence" value="ECO:0007669"/>
    <property type="project" value="TreeGrafter"/>
</dbReference>
<evidence type="ECO:0000256" key="2">
    <source>
        <dbReference type="ARBA" id="ARBA00010817"/>
    </source>
</evidence>
<comment type="caution">
    <text evidence="8">The sequence shown here is derived from an EMBL/GenBank/DDBJ whole genome shotgun (WGS) entry which is preliminary data.</text>
</comment>
<dbReference type="RefSeq" id="WP_151534942.1">
    <property type="nucleotide sequence ID" value="NZ_WBOS01000004.1"/>
</dbReference>
<feature type="domain" description="HhH-GPD" evidence="7">
    <location>
        <begin position="136"/>
        <end position="301"/>
    </location>
</feature>
<organism evidence="8 9">
    <name type="scientific">Cytobacillus depressus</name>
    <dbReference type="NCBI Taxonomy" id="1602942"/>
    <lineage>
        <taxon>Bacteria</taxon>
        <taxon>Bacillati</taxon>
        <taxon>Bacillota</taxon>
        <taxon>Bacilli</taxon>
        <taxon>Bacillales</taxon>
        <taxon>Bacillaceae</taxon>
        <taxon>Cytobacillus</taxon>
    </lineage>
</organism>
<accession>A0A6L3VAL4</accession>
<dbReference type="GO" id="GO:0043916">
    <property type="term" value="F:DNA-7-methylguanine glycosylase activity"/>
    <property type="evidence" value="ECO:0007669"/>
    <property type="project" value="TreeGrafter"/>
</dbReference>
<dbReference type="SMART" id="SM00478">
    <property type="entry name" value="ENDO3c"/>
    <property type="match status" value="1"/>
</dbReference>
<proteinExistence type="inferred from homology"/>
<gene>
    <name evidence="8" type="ORF">F7731_11590</name>
</gene>
<dbReference type="SUPFAM" id="SSF48150">
    <property type="entry name" value="DNA-glycosylase"/>
    <property type="match status" value="1"/>
</dbReference>
<dbReference type="FunFam" id="1.10.340.30:FF:000004">
    <property type="entry name" value="DNA-3-methyladenine glycosylase II"/>
    <property type="match status" value="1"/>
</dbReference>
<dbReference type="InterPro" id="IPR003265">
    <property type="entry name" value="HhH-GPD_domain"/>
</dbReference>
<dbReference type="CDD" id="cd00056">
    <property type="entry name" value="ENDO3c"/>
    <property type="match status" value="1"/>
</dbReference>
<dbReference type="EMBL" id="WBOS01000004">
    <property type="protein sequence ID" value="KAB2336138.1"/>
    <property type="molecule type" value="Genomic_DNA"/>
</dbReference>
<evidence type="ECO:0000256" key="3">
    <source>
        <dbReference type="ARBA" id="ARBA00012000"/>
    </source>
</evidence>
<evidence type="ECO:0000256" key="4">
    <source>
        <dbReference type="ARBA" id="ARBA00022763"/>
    </source>
</evidence>
<keyword evidence="6" id="KW-0234">DNA repair</keyword>
<dbReference type="EC" id="3.2.2.21" evidence="3"/>
<keyword evidence="4" id="KW-0227">DNA damage</keyword>
<evidence type="ECO:0000256" key="6">
    <source>
        <dbReference type="ARBA" id="ARBA00023204"/>
    </source>
</evidence>
<dbReference type="OrthoDB" id="9785929at2"/>
<sequence>MNWIDYGSYIEVYPPKEFNFEECLIFLGRSDQEVLYQIKEGSVYKLIKVKESLILCKIGFINDSIKVEFPISPPSIQFRKIVAEYIWEWFDLDQDLRGFYHVASQDKVLKKIAHKYYGLRIICIPDLFEALVWAIMGQQINLTFAYTLKQRFVEQFGEYITFEGERFWLFPSFENIAFLNVDNLRKLQFTVRKAEYIIGIAKDMQRGKLTKELLLQKEDYHQVQKSLMLIRGIGAWTANYVMMKCLHQASAFPIADVGLHNALKNLLGLESKPTIEEIEELAADWKGWQAYATFYLWRSLYDKNT</sequence>
<dbReference type="GO" id="GO:0008725">
    <property type="term" value="F:DNA-3-methyladenine glycosylase activity"/>
    <property type="evidence" value="ECO:0007669"/>
    <property type="project" value="TreeGrafter"/>
</dbReference>
<dbReference type="InterPro" id="IPR011257">
    <property type="entry name" value="DNA_glycosylase"/>
</dbReference>
<dbReference type="Gene3D" id="1.10.1670.10">
    <property type="entry name" value="Helix-hairpin-Helix base-excision DNA repair enzymes (C-terminal)"/>
    <property type="match status" value="1"/>
</dbReference>
<dbReference type="Gene3D" id="1.10.340.30">
    <property type="entry name" value="Hypothetical protein, domain 2"/>
    <property type="match status" value="1"/>
</dbReference>
<dbReference type="GO" id="GO:0032993">
    <property type="term" value="C:protein-DNA complex"/>
    <property type="evidence" value="ECO:0007669"/>
    <property type="project" value="TreeGrafter"/>
</dbReference>
<evidence type="ECO:0000313" key="8">
    <source>
        <dbReference type="EMBL" id="KAB2336138.1"/>
    </source>
</evidence>
<dbReference type="Pfam" id="PF07934">
    <property type="entry name" value="OGG_N"/>
    <property type="match status" value="1"/>
</dbReference>
<comment type="similarity">
    <text evidence="2">Belongs to the alkylbase DNA glycosidase AlkA family.</text>
</comment>
<dbReference type="InterPro" id="IPR023170">
    <property type="entry name" value="HhH_base_excis_C"/>
</dbReference>
<keyword evidence="5" id="KW-0378">Hydrolase</keyword>
<protein>
    <recommendedName>
        <fullName evidence="3">DNA-3-methyladenine glycosylase II</fullName>
        <ecNumber evidence="3">3.2.2.21</ecNumber>
    </recommendedName>
</protein>
<dbReference type="GO" id="GO:0032131">
    <property type="term" value="F:alkylated DNA binding"/>
    <property type="evidence" value="ECO:0007669"/>
    <property type="project" value="TreeGrafter"/>
</dbReference>
<dbReference type="InterPro" id="IPR051912">
    <property type="entry name" value="Alkylbase_DNA_Glycosylase/TA"/>
</dbReference>
<name>A0A6L3VAL4_9BACI</name>
<dbReference type="Proteomes" id="UP000481030">
    <property type="component" value="Unassembled WGS sequence"/>
</dbReference>
<dbReference type="Pfam" id="PF00730">
    <property type="entry name" value="HhH-GPD"/>
    <property type="match status" value="1"/>
</dbReference>
<evidence type="ECO:0000259" key="7">
    <source>
        <dbReference type="SMART" id="SM00478"/>
    </source>
</evidence>
<dbReference type="GO" id="GO:0008534">
    <property type="term" value="F:oxidized purine nucleobase lesion DNA N-glycosylase activity"/>
    <property type="evidence" value="ECO:0007669"/>
    <property type="project" value="InterPro"/>
</dbReference>